<dbReference type="AlphaFoldDB" id="A0A816J0M1"/>
<name>A0A816J0M1_BRANA</name>
<evidence type="ECO:0000313" key="1">
    <source>
        <dbReference type="EMBL" id="CAF1766142.1"/>
    </source>
</evidence>
<dbReference type="Proteomes" id="UP001295469">
    <property type="component" value="Chromosome C09"/>
</dbReference>
<gene>
    <name evidence="1" type="ORF">DARMORV10_C09P49050.1</name>
</gene>
<dbReference type="EMBL" id="HG994373">
    <property type="protein sequence ID" value="CAF1766142.1"/>
    <property type="molecule type" value="Genomic_DNA"/>
</dbReference>
<organism evidence="1">
    <name type="scientific">Brassica napus</name>
    <name type="common">Rape</name>
    <dbReference type="NCBI Taxonomy" id="3708"/>
    <lineage>
        <taxon>Eukaryota</taxon>
        <taxon>Viridiplantae</taxon>
        <taxon>Streptophyta</taxon>
        <taxon>Embryophyta</taxon>
        <taxon>Tracheophyta</taxon>
        <taxon>Spermatophyta</taxon>
        <taxon>Magnoliopsida</taxon>
        <taxon>eudicotyledons</taxon>
        <taxon>Gunneridae</taxon>
        <taxon>Pentapetalae</taxon>
        <taxon>rosids</taxon>
        <taxon>malvids</taxon>
        <taxon>Brassicales</taxon>
        <taxon>Brassicaceae</taxon>
        <taxon>Brassiceae</taxon>
        <taxon>Brassica</taxon>
    </lineage>
</organism>
<reference evidence="1" key="1">
    <citation type="submission" date="2021-01" db="EMBL/GenBank/DDBJ databases">
        <authorList>
            <consortium name="Genoscope - CEA"/>
            <person name="William W."/>
        </authorList>
    </citation>
    <scope>NUCLEOTIDE SEQUENCE</scope>
</reference>
<sequence length="99" mass="11255">MGALLKTLSSQYYFEVARSLRRQFFSSLQVLNIADWWCFKRCVALTTNLTLVALQGFMMVTDISFEEIIRASYSGDDIGIPGIQDNKENLTFPSFIVDS</sequence>
<proteinExistence type="predicted"/>
<accession>A0A816J0M1</accession>
<protein>
    <submittedName>
        <fullName evidence="1">(rape) hypothetical protein</fullName>
    </submittedName>
</protein>